<dbReference type="EMBL" id="PVZG01000011">
    <property type="protein sequence ID" value="PRY27315.1"/>
    <property type="molecule type" value="Genomic_DNA"/>
</dbReference>
<feature type="chain" id="PRO_5015510796" description="Ricin-type beta-trefoil lectin protein" evidence="2">
    <location>
        <begin position="29"/>
        <end position="229"/>
    </location>
</feature>
<dbReference type="AlphaFoldDB" id="A0A2T0S1L7"/>
<keyword evidence="4" id="KW-1185">Reference proteome</keyword>
<evidence type="ECO:0000313" key="3">
    <source>
        <dbReference type="EMBL" id="PRY27315.1"/>
    </source>
</evidence>
<protein>
    <recommendedName>
        <fullName evidence="5">Ricin-type beta-trefoil lectin protein</fullName>
    </recommendedName>
</protein>
<evidence type="ECO:0008006" key="5">
    <source>
        <dbReference type="Google" id="ProtNLM"/>
    </source>
</evidence>
<evidence type="ECO:0000256" key="2">
    <source>
        <dbReference type="SAM" id="SignalP"/>
    </source>
</evidence>
<evidence type="ECO:0000313" key="4">
    <source>
        <dbReference type="Proteomes" id="UP000239209"/>
    </source>
</evidence>
<dbReference type="RefSeq" id="WP_146164131.1">
    <property type="nucleotide sequence ID" value="NZ_PVZG01000011.1"/>
</dbReference>
<keyword evidence="2" id="KW-0732">Signal</keyword>
<organism evidence="3 4">
    <name type="scientific">Pseudosporangium ferrugineum</name>
    <dbReference type="NCBI Taxonomy" id="439699"/>
    <lineage>
        <taxon>Bacteria</taxon>
        <taxon>Bacillati</taxon>
        <taxon>Actinomycetota</taxon>
        <taxon>Actinomycetes</taxon>
        <taxon>Micromonosporales</taxon>
        <taxon>Micromonosporaceae</taxon>
        <taxon>Pseudosporangium</taxon>
    </lineage>
</organism>
<name>A0A2T0S1L7_9ACTN</name>
<proteinExistence type="predicted"/>
<evidence type="ECO:0000256" key="1">
    <source>
        <dbReference type="SAM" id="MobiDB-lite"/>
    </source>
</evidence>
<reference evidence="3 4" key="1">
    <citation type="submission" date="2018-03" db="EMBL/GenBank/DDBJ databases">
        <title>Genomic Encyclopedia of Archaeal and Bacterial Type Strains, Phase II (KMG-II): from individual species to whole genera.</title>
        <authorList>
            <person name="Goeker M."/>
        </authorList>
    </citation>
    <scope>NUCLEOTIDE SEQUENCE [LARGE SCALE GENOMIC DNA]</scope>
    <source>
        <strain evidence="3 4">DSM 45348</strain>
    </source>
</reference>
<accession>A0A2T0S1L7</accession>
<dbReference type="OrthoDB" id="3296927at2"/>
<comment type="caution">
    <text evidence="3">The sequence shown here is derived from an EMBL/GenBank/DDBJ whole genome shotgun (WGS) entry which is preliminary data.</text>
</comment>
<feature type="region of interest" description="Disordered" evidence="1">
    <location>
        <begin position="29"/>
        <end position="78"/>
    </location>
</feature>
<dbReference type="Proteomes" id="UP000239209">
    <property type="component" value="Unassembled WGS sequence"/>
</dbReference>
<gene>
    <name evidence="3" type="ORF">CLV70_111282</name>
</gene>
<sequence length="229" mass="24098">MRITSRITRISAASAVLAGLMLTQQACAGGTPSAAPPPAPQKVSATATSDAPGSVAASGKKPETTKATPKKKATKKAAGDVFSGTREVWVLPVNSEGTLGVSSSRKVELSDAFDDRTLFVLTKVQGERYWIRTARVRAGGEALCLQVEKDSRVTAAACDAAKSTQLFLFRNTGTSNGKLKYTIRTNNNVYIIVTPEGGVRAVPIGEGTPDIDTPFLLPDRGEAHLPDLD</sequence>
<feature type="signal peptide" evidence="2">
    <location>
        <begin position="1"/>
        <end position="28"/>
    </location>
</feature>